<organism evidence="1 2">
    <name type="scientific">Leptolyngbya foveolarum</name>
    <dbReference type="NCBI Taxonomy" id="47253"/>
    <lineage>
        <taxon>Bacteria</taxon>
        <taxon>Bacillati</taxon>
        <taxon>Cyanobacteriota</taxon>
        <taxon>Cyanophyceae</taxon>
        <taxon>Leptolyngbyales</taxon>
        <taxon>Leptolyngbyaceae</taxon>
        <taxon>Leptolyngbya group</taxon>
        <taxon>Leptolyngbya</taxon>
    </lineage>
</organism>
<evidence type="ECO:0000313" key="1">
    <source>
        <dbReference type="EMBL" id="PZO11258.1"/>
    </source>
</evidence>
<name>A0A2W4VWJ5_9CYAN</name>
<reference evidence="2" key="1">
    <citation type="submission" date="2018-04" db="EMBL/GenBank/DDBJ databases">
        <authorList>
            <person name="Cornet L."/>
        </authorList>
    </citation>
    <scope>NUCLEOTIDE SEQUENCE [LARGE SCALE GENOMIC DNA]</scope>
</reference>
<proteinExistence type="predicted"/>
<reference evidence="1 2" key="2">
    <citation type="submission" date="2018-06" db="EMBL/GenBank/DDBJ databases">
        <title>Metagenomic assembly of (sub)arctic Cyanobacteria and their associated microbiome from non-axenic cultures.</title>
        <authorList>
            <person name="Baurain D."/>
        </authorList>
    </citation>
    <scope>NUCLEOTIDE SEQUENCE [LARGE SCALE GENOMIC DNA]</scope>
    <source>
        <strain evidence="1">ULC129bin1</strain>
    </source>
</reference>
<dbReference type="Proteomes" id="UP000249354">
    <property type="component" value="Unassembled WGS sequence"/>
</dbReference>
<evidence type="ECO:0000313" key="2">
    <source>
        <dbReference type="Proteomes" id="UP000249354"/>
    </source>
</evidence>
<accession>A0A2W4VWJ5</accession>
<comment type="caution">
    <text evidence="1">The sequence shown here is derived from an EMBL/GenBank/DDBJ whole genome shotgun (WGS) entry which is preliminary data.</text>
</comment>
<protein>
    <submittedName>
        <fullName evidence="1">Uncharacterized protein</fullName>
    </submittedName>
</protein>
<dbReference type="AlphaFoldDB" id="A0A2W4VWJ5"/>
<sequence>MTERLDRIEQQQERNSADIGDLLSLTRDLLQVAASNADAITQMREQIADGNQRFDVLRADAIADREEWRTRADADRAENARRFDAVQENIQRLFLELNSTNRRVENLEQAS</sequence>
<dbReference type="EMBL" id="QBMC01000194">
    <property type="protein sequence ID" value="PZO11258.1"/>
    <property type="molecule type" value="Genomic_DNA"/>
</dbReference>
<gene>
    <name evidence="1" type="ORF">DCF25_19750</name>
</gene>